<dbReference type="SUPFAM" id="SSF142877">
    <property type="entry name" value="EndoU-like"/>
    <property type="match status" value="1"/>
</dbReference>
<keyword evidence="11" id="KW-0732">Signal</keyword>
<comment type="catalytic activity">
    <reaction evidence="11">
        <text>ribonucleotidyl-uridine-RNA = a 5'-end dephospho-uridine-RNA + a 3'-end 2',3'-cyclophospho-ribonucleotide-RNA</text>
        <dbReference type="Rhea" id="RHEA:67792"/>
        <dbReference type="Rhea" id="RHEA-COMP:10464"/>
        <dbReference type="Rhea" id="RHEA-COMP:17354"/>
        <dbReference type="Rhea" id="RHEA-COMP:17356"/>
        <dbReference type="ChEBI" id="CHEBI:83064"/>
        <dbReference type="ChEBI" id="CHEBI:173117"/>
        <dbReference type="ChEBI" id="CHEBI:173224"/>
    </reaction>
</comment>
<reference evidence="14" key="1">
    <citation type="submission" date="2021-01" db="UniProtKB">
        <authorList>
            <consortium name="EnsemblMetazoa"/>
        </authorList>
    </citation>
    <scope>IDENTIFICATION</scope>
</reference>
<keyword evidence="8 11" id="KW-0694">RNA-binding</keyword>
<keyword evidence="4 11" id="KW-0540">Nuclease</keyword>
<keyword evidence="10" id="KW-0456">Lyase</keyword>
<evidence type="ECO:0000256" key="12">
    <source>
        <dbReference type="SAM" id="MobiDB-lite"/>
    </source>
</evidence>
<evidence type="ECO:0000256" key="11">
    <source>
        <dbReference type="RuleBase" id="RU367085"/>
    </source>
</evidence>
<dbReference type="GO" id="GO:0003723">
    <property type="term" value="F:RNA binding"/>
    <property type="evidence" value="ECO:0007669"/>
    <property type="project" value="UniProtKB-UniRule"/>
</dbReference>
<comment type="subunit">
    <text evidence="3 11">Monomer.</text>
</comment>
<dbReference type="GO" id="GO:0046872">
    <property type="term" value="F:metal ion binding"/>
    <property type="evidence" value="ECO:0007669"/>
    <property type="project" value="UniProtKB-UniRule"/>
</dbReference>
<protein>
    <recommendedName>
        <fullName evidence="11">Uridylate-specific endoribonuclease</fullName>
        <ecNumber evidence="11">4.6.1.-</ecNumber>
    </recommendedName>
</protein>
<evidence type="ECO:0000256" key="6">
    <source>
        <dbReference type="ARBA" id="ARBA00022759"/>
    </source>
</evidence>
<evidence type="ECO:0000256" key="9">
    <source>
        <dbReference type="ARBA" id="ARBA00023211"/>
    </source>
</evidence>
<evidence type="ECO:0000256" key="1">
    <source>
        <dbReference type="ARBA" id="ARBA00001936"/>
    </source>
</evidence>
<keyword evidence="5 11" id="KW-0479">Metal-binding</keyword>
<dbReference type="AlphaFoldDB" id="A0A7M5UU26"/>
<dbReference type="PANTHER" id="PTHR12439:SF11">
    <property type="entry name" value="URIDYLATE-SPECIFIC ENDORIBONUCLEASE"/>
    <property type="match status" value="1"/>
</dbReference>
<dbReference type="InterPro" id="IPR018998">
    <property type="entry name" value="EndoU_C"/>
</dbReference>
<feature type="signal peptide" evidence="11">
    <location>
        <begin position="1"/>
        <end position="21"/>
    </location>
</feature>
<dbReference type="EC" id="4.6.1.-" evidence="11"/>
<feature type="domain" description="EndoU" evidence="13">
    <location>
        <begin position="1"/>
        <end position="300"/>
    </location>
</feature>
<keyword evidence="15" id="KW-1185">Reference proteome</keyword>
<evidence type="ECO:0000256" key="3">
    <source>
        <dbReference type="ARBA" id="ARBA00011245"/>
    </source>
</evidence>
<keyword evidence="7 11" id="KW-0378">Hydrolase</keyword>
<dbReference type="GO" id="GO:0016787">
    <property type="term" value="F:hydrolase activity"/>
    <property type="evidence" value="ECO:0007669"/>
    <property type="project" value="UniProtKB-KW"/>
</dbReference>
<evidence type="ECO:0000256" key="10">
    <source>
        <dbReference type="ARBA" id="ARBA00023239"/>
    </source>
</evidence>
<comment type="cofactor">
    <cofactor evidence="1 11">
        <name>Mn(2+)</name>
        <dbReference type="ChEBI" id="CHEBI:29035"/>
    </cofactor>
</comment>
<evidence type="ECO:0000256" key="4">
    <source>
        <dbReference type="ARBA" id="ARBA00022722"/>
    </source>
</evidence>
<dbReference type="GO" id="GO:0016829">
    <property type="term" value="F:lyase activity"/>
    <property type="evidence" value="ECO:0007669"/>
    <property type="project" value="UniProtKB-KW"/>
</dbReference>
<feature type="region of interest" description="Disordered" evidence="12">
    <location>
        <begin position="390"/>
        <end position="442"/>
    </location>
</feature>
<evidence type="ECO:0000256" key="2">
    <source>
        <dbReference type="ARBA" id="ARBA00010168"/>
    </source>
</evidence>
<organism evidence="14 15">
    <name type="scientific">Clytia hemisphaerica</name>
    <dbReference type="NCBI Taxonomy" id="252671"/>
    <lineage>
        <taxon>Eukaryota</taxon>
        <taxon>Metazoa</taxon>
        <taxon>Cnidaria</taxon>
        <taxon>Hydrozoa</taxon>
        <taxon>Hydroidolina</taxon>
        <taxon>Leptothecata</taxon>
        <taxon>Obeliida</taxon>
        <taxon>Clytiidae</taxon>
        <taxon>Clytia</taxon>
    </lineage>
</organism>
<feature type="compositionally biased region" description="Basic and acidic residues" evidence="12">
    <location>
        <begin position="390"/>
        <end position="413"/>
    </location>
</feature>
<feature type="chain" id="PRO_5036516651" description="Uridylate-specific endoribonuclease" evidence="11">
    <location>
        <begin position="22"/>
        <end position="442"/>
    </location>
</feature>
<sequence>MTTKRILFFHFLLTLIVSSDCVNNPTFNPTRCYNVHVDDFRAFVRGIWDADAPYRINPNGNNQGMTTNFQPLNDPNLQHFFTNPIADDRFNNVIYQSFAPLVAEDTEDDQQAHLFITSIIASDVGQRAIQLMPGMTEQNFRAGIYLLFFGDDWHIFKHVFRGERKTKVNRGRTTRTLTGYHNWYKFYTDERANNIEYLGSKDNNMVQLLQTRNDRHFFLGKYRTRAAPQFTKSTGTFFIGTSPAFEVVLYYYVHVHGCWGIPFFLTPALAAQPGERACIAGFYQNQWGQHPPTCFPVVETEQDSCKDHQMTLPPGAALPPLMTTTTTTPHPATTSTSTTTINPPEPPKEDGVGKYFQLVYKSIESFLERAKLFSSEVLKKLVEPMKKFEDEIHTEDDVAKDNGDDSKGGEGDSKGGNGDPPPDATSSRSETSGYEEGVEQAQ</sequence>
<evidence type="ECO:0000256" key="8">
    <source>
        <dbReference type="ARBA" id="ARBA00022884"/>
    </source>
</evidence>
<dbReference type="EnsemblMetazoa" id="CLYHEMT004199.1">
    <property type="protein sequence ID" value="CLYHEMP004199.1"/>
    <property type="gene ID" value="CLYHEMG004199"/>
</dbReference>
<feature type="compositionally biased region" description="Low complexity" evidence="12">
    <location>
        <begin position="313"/>
        <end position="342"/>
    </location>
</feature>
<dbReference type="GO" id="GO:0004521">
    <property type="term" value="F:RNA endonuclease activity"/>
    <property type="evidence" value="ECO:0007669"/>
    <property type="project" value="UniProtKB-UniRule"/>
</dbReference>
<evidence type="ECO:0000256" key="5">
    <source>
        <dbReference type="ARBA" id="ARBA00022723"/>
    </source>
</evidence>
<evidence type="ECO:0000313" key="15">
    <source>
        <dbReference type="Proteomes" id="UP000594262"/>
    </source>
</evidence>
<name>A0A7M5UU26_9CNID</name>
<evidence type="ECO:0000313" key="14">
    <source>
        <dbReference type="EnsemblMetazoa" id="CLYHEMP004199.1"/>
    </source>
</evidence>
<dbReference type="PROSITE" id="PS51959">
    <property type="entry name" value="ENDOU"/>
    <property type="match status" value="1"/>
</dbReference>
<dbReference type="InterPro" id="IPR039787">
    <property type="entry name" value="ENDOU"/>
</dbReference>
<evidence type="ECO:0000256" key="7">
    <source>
        <dbReference type="ARBA" id="ARBA00022801"/>
    </source>
</evidence>
<comment type="similarity">
    <text evidence="2 11">Belongs to the ENDOU family.</text>
</comment>
<dbReference type="OrthoDB" id="430326at2759"/>
<accession>A0A7M5UU26</accession>
<dbReference type="InterPro" id="IPR037227">
    <property type="entry name" value="EndoU-like"/>
</dbReference>
<dbReference type="Pfam" id="PF09412">
    <property type="entry name" value="XendoU"/>
    <property type="match status" value="1"/>
</dbReference>
<dbReference type="Proteomes" id="UP000594262">
    <property type="component" value="Unplaced"/>
</dbReference>
<dbReference type="PANTHER" id="PTHR12439">
    <property type="entry name" value="PLACENTAL PROTEIN 11-RELATED"/>
    <property type="match status" value="1"/>
</dbReference>
<evidence type="ECO:0000259" key="13">
    <source>
        <dbReference type="PROSITE" id="PS51959"/>
    </source>
</evidence>
<keyword evidence="9 11" id="KW-0464">Manganese</keyword>
<feature type="region of interest" description="Disordered" evidence="12">
    <location>
        <begin position="313"/>
        <end position="350"/>
    </location>
</feature>
<dbReference type="GeneID" id="136817091"/>
<keyword evidence="6 11" id="KW-0255">Endonuclease</keyword>
<dbReference type="RefSeq" id="XP_066929534.1">
    <property type="nucleotide sequence ID" value="XM_067073433.1"/>
</dbReference>
<proteinExistence type="inferred from homology"/>